<keyword evidence="3" id="KW-0472">Membrane</keyword>
<dbReference type="InterPro" id="IPR015421">
    <property type="entry name" value="PyrdxlP-dep_Trfase_major"/>
</dbReference>
<dbReference type="InterPro" id="IPR049943">
    <property type="entry name" value="Ser_HO-MeTrfase-like"/>
</dbReference>
<gene>
    <name evidence="5" type="ORF">DILT_LOCUS7814</name>
</gene>
<proteinExistence type="predicted"/>
<dbReference type="GO" id="GO:0030170">
    <property type="term" value="F:pyridoxal phosphate binding"/>
    <property type="evidence" value="ECO:0007669"/>
    <property type="project" value="InterPro"/>
</dbReference>
<keyword evidence="3" id="KW-1133">Transmembrane helix</keyword>
<evidence type="ECO:0000256" key="1">
    <source>
        <dbReference type="ARBA" id="ARBA00001933"/>
    </source>
</evidence>
<evidence type="ECO:0000313" key="5">
    <source>
        <dbReference type="EMBL" id="VDN11983.1"/>
    </source>
</evidence>
<comment type="cofactor">
    <cofactor evidence="1">
        <name>pyridoxal 5'-phosphate</name>
        <dbReference type="ChEBI" id="CHEBI:597326"/>
    </cofactor>
</comment>
<dbReference type="PANTHER" id="PTHR11680:SF35">
    <property type="entry name" value="SERINE HYDROXYMETHYLTRANSFERASE 1"/>
    <property type="match status" value="1"/>
</dbReference>
<dbReference type="InterPro" id="IPR039429">
    <property type="entry name" value="SHMT-like_dom"/>
</dbReference>
<reference evidence="5 6" key="1">
    <citation type="submission" date="2018-11" db="EMBL/GenBank/DDBJ databases">
        <authorList>
            <consortium name="Pathogen Informatics"/>
        </authorList>
    </citation>
    <scope>NUCLEOTIDE SEQUENCE [LARGE SCALE GENOMIC DNA]</scope>
</reference>
<keyword evidence="3" id="KW-0812">Transmembrane</keyword>
<keyword evidence="6" id="KW-1185">Reference proteome</keyword>
<evidence type="ECO:0000256" key="3">
    <source>
        <dbReference type="SAM" id="Phobius"/>
    </source>
</evidence>
<accession>A0A3P7LM46</accession>
<dbReference type="GO" id="GO:0019264">
    <property type="term" value="P:glycine biosynthetic process from serine"/>
    <property type="evidence" value="ECO:0007669"/>
    <property type="project" value="TreeGrafter"/>
</dbReference>
<dbReference type="InterPro" id="IPR019798">
    <property type="entry name" value="Ser_HO-MeTrfase_PLP_BS"/>
</dbReference>
<dbReference type="Pfam" id="PF00464">
    <property type="entry name" value="SHMT"/>
    <property type="match status" value="1"/>
</dbReference>
<dbReference type="PROSITE" id="PS00096">
    <property type="entry name" value="SHMT"/>
    <property type="match status" value="1"/>
</dbReference>
<dbReference type="OrthoDB" id="10265628at2759"/>
<feature type="transmembrane region" description="Helical" evidence="3">
    <location>
        <begin position="217"/>
        <end position="239"/>
    </location>
</feature>
<dbReference type="UniPathway" id="UPA00193"/>
<dbReference type="EMBL" id="UYRU01052693">
    <property type="protein sequence ID" value="VDN11983.1"/>
    <property type="molecule type" value="Genomic_DNA"/>
</dbReference>
<name>A0A3P7LM46_DIBLA</name>
<organism evidence="5 6">
    <name type="scientific">Dibothriocephalus latus</name>
    <name type="common">Fish tapeworm</name>
    <name type="synonym">Diphyllobothrium latum</name>
    <dbReference type="NCBI Taxonomy" id="60516"/>
    <lineage>
        <taxon>Eukaryota</taxon>
        <taxon>Metazoa</taxon>
        <taxon>Spiralia</taxon>
        <taxon>Lophotrochozoa</taxon>
        <taxon>Platyhelminthes</taxon>
        <taxon>Cestoda</taxon>
        <taxon>Eucestoda</taxon>
        <taxon>Diphyllobothriidea</taxon>
        <taxon>Diphyllobothriidae</taxon>
        <taxon>Dibothriocephalus</taxon>
    </lineage>
</organism>
<dbReference type="Gene3D" id="3.40.640.10">
    <property type="entry name" value="Type I PLP-dependent aspartate aminotransferase-like (Major domain)"/>
    <property type="match status" value="1"/>
</dbReference>
<evidence type="ECO:0000313" key="6">
    <source>
        <dbReference type="Proteomes" id="UP000281553"/>
    </source>
</evidence>
<dbReference type="PANTHER" id="PTHR11680">
    <property type="entry name" value="SERINE HYDROXYMETHYLTRANSFERASE"/>
    <property type="match status" value="1"/>
</dbReference>
<dbReference type="GO" id="GO:0005739">
    <property type="term" value="C:mitochondrion"/>
    <property type="evidence" value="ECO:0007669"/>
    <property type="project" value="TreeGrafter"/>
</dbReference>
<feature type="domain" description="Serine hydroxymethyltransferase-like" evidence="4">
    <location>
        <begin position="24"/>
        <end position="214"/>
    </location>
</feature>
<dbReference type="SUPFAM" id="SSF53383">
    <property type="entry name" value="PLP-dependent transferases"/>
    <property type="match status" value="1"/>
</dbReference>
<keyword evidence="2" id="KW-0663">Pyridoxal phosphate</keyword>
<dbReference type="InterPro" id="IPR015424">
    <property type="entry name" value="PyrdxlP-dep_Trfase"/>
</dbReference>
<dbReference type="GO" id="GO:0004372">
    <property type="term" value="F:glycine hydroxymethyltransferase activity"/>
    <property type="evidence" value="ECO:0007669"/>
    <property type="project" value="TreeGrafter"/>
</dbReference>
<dbReference type="AlphaFoldDB" id="A0A3P7LM46"/>
<evidence type="ECO:0000259" key="4">
    <source>
        <dbReference type="Pfam" id="PF00464"/>
    </source>
</evidence>
<evidence type="ECO:0000256" key="2">
    <source>
        <dbReference type="ARBA" id="ARBA00022898"/>
    </source>
</evidence>
<dbReference type="GO" id="GO:0035999">
    <property type="term" value="P:tetrahydrofolate interconversion"/>
    <property type="evidence" value="ECO:0007669"/>
    <property type="project" value="UniProtKB-UniPathway"/>
</dbReference>
<sequence length="264" mass="28733">MKLNVCQYSWRAVTSLGDVAVEGNYGGTQYVDAMESLCIERALKLFSLSPEDWGVNVQPYSGSPANFAVYTGLVGPRGRIMGLSLPDGGHLTHGYSAADGEKASATSAFFESKRYCVDKETGLIDYDTLATTAKVFRPKLIVAGTCGYSRHLDYARFRQIADSVGAIIMADMAHISGLIATGLHPSPFEYVDIVTTTTHKTLRAARGAMIFYRKRKLAPFPLAAAVAMNGVCLVFIVVVLPSPKFIAPFLLAVQLWGIYRSRFN</sequence>
<dbReference type="Proteomes" id="UP000281553">
    <property type="component" value="Unassembled WGS sequence"/>
</dbReference>
<protein>
    <recommendedName>
        <fullName evidence="4">Serine hydroxymethyltransferase-like domain-containing protein</fullName>
    </recommendedName>
</protein>